<evidence type="ECO:0000313" key="1">
    <source>
        <dbReference type="EMBL" id="STW04439.1"/>
    </source>
</evidence>
<dbReference type="Proteomes" id="UP000254571">
    <property type="component" value="Unassembled WGS sequence"/>
</dbReference>
<dbReference type="AlphaFoldDB" id="A0A7H4NW74"/>
<sequence>MVANMGEVHRFRDARHLVDVAQETVKIEIIADAAFVAFKVGHIHRVETNQGGPQTNISLRQLITGQEAVLAEDLLQTFQRGKYPIDRSS</sequence>
<accession>A0A7H4NW74</accession>
<dbReference type="EMBL" id="UGMX01000002">
    <property type="protein sequence ID" value="STW04439.1"/>
    <property type="molecule type" value="Genomic_DNA"/>
</dbReference>
<evidence type="ECO:0000313" key="2">
    <source>
        <dbReference type="Proteomes" id="UP000254571"/>
    </source>
</evidence>
<protein>
    <submittedName>
        <fullName evidence="1">Uncharacterized protein</fullName>
    </submittedName>
</protein>
<gene>
    <name evidence="1" type="ORF">NCTC9149_00787</name>
</gene>
<reference evidence="1 2" key="1">
    <citation type="submission" date="2018-06" db="EMBL/GenBank/DDBJ databases">
        <authorList>
            <consortium name="Pathogen Informatics"/>
            <person name="Doyle S."/>
        </authorList>
    </citation>
    <scope>NUCLEOTIDE SEQUENCE [LARGE SCALE GENOMIC DNA]</scope>
    <source>
        <strain evidence="1 2">NCTC9149</strain>
    </source>
</reference>
<proteinExistence type="predicted"/>
<organism evidence="1 2">
    <name type="scientific">Klebsiella grimontii</name>
    <dbReference type="NCBI Taxonomy" id="2058152"/>
    <lineage>
        <taxon>Bacteria</taxon>
        <taxon>Pseudomonadati</taxon>
        <taxon>Pseudomonadota</taxon>
        <taxon>Gammaproteobacteria</taxon>
        <taxon>Enterobacterales</taxon>
        <taxon>Enterobacteriaceae</taxon>
        <taxon>Klebsiella/Raoultella group</taxon>
        <taxon>Klebsiella</taxon>
    </lineage>
</organism>
<name>A0A7H4NW74_9ENTR</name>
<comment type="caution">
    <text evidence="1">The sequence shown here is derived from an EMBL/GenBank/DDBJ whole genome shotgun (WGS) entry which is preliminary data.</text>
</comment>